<dbReference type="Proteomes" id="UP001320420">
    <property type="component" value="Unassembled WGS sequence"/>
</dbReference>
<dbReference type="AlphaFoldDB" id="A0AAN9YUB1"/>
<accession>A0AAN9YUB1</accession>
<evidence type="ECO:0000313" key="2">
    <source>
        <dbReference type="Proteomes" id="UP001320420"/>
    </source>
</evidence>
<dbReference type="EMBL" id="JAKJXP020000019">
    <property type="protein sequence ID" value="KAK7754594.1"/>
    <property type="molecule type" value="Genomic_DNA"/>
</dbReference>
<keyword evidence="2" id="KW-1185">Reference proteome</keyword>
<gene>
    <name evidence="1" type="ORF">SLS62_003377</name>
</gene>
<protein>
    <submittedName>
        <fullName evidence="1">Uncharacterized protein</fullName>
    </submittedName>
</protein>
<organism evidence="1 2">
    <name type="scientific">Diatrype stigma</name>
    <dbReference type="NCBI Taxonomy" id="117547"/>
    <lineage>
        <taxon>Eukaryota</taxon>
        <taxon>Fungi</taxon>
        <taxon>Dikarya</taxon>
        <taxon>Ascomycota</taxon>
        <taxon>Pezizomycotina</taxon>
        <taxon>Sordariomycetes</taxon>
        <taxon>Xylariomycetidae</taxon>
        <taxon>Xylariales</taxon>
        <taxon>Diatrypaceae</taxon>
        <taxon>Diatrype</taxon>
    </lineage>
</organism>
<comment type="caution">
    <text evidence="1">The sequence shown here is derived from an EMBL/GenBank/DDBJ whole genome shotgun (WGS) entry which is preliminary data.</text>
</comment>
<evidence type="ECO:0000313" key="1">
    <source>
        <dbReference type="EMBL" id="KAK7754594.1"/>
    </source>
</evidence>
<sequence>MQRYVRLFRAGFARGTPPARPDPNFPDVRKTKRYVDGFLDTSPIPCVQACRRAGCGGRNLGLGSPHPPRGPSWRRTRAISPVAMQRLAEEGVTVVLGRERRGFALADGDTVVCSCDAGVPVMQIVADVARSAAMI</sequence>
<proteinExistence type="predicted"/>
<name>A0AAN9YUB1_9PEZI</name>
<reference evidence="1 2" key="1">
    <citation type="submission" date="2024-02" db="EMBL/GenBank/DDBJ databases">
        <title>De novo assembly and annotation of 12 fungi associated with fruit tree decline syndrome in Ontario, Canada.</title>
        <authorList>
            <person name="Sulman M."/>
            <person name="Ellouze W."/>
            <person name="Ilyukhin E."/>
        </authorList>
    </citation>
    <scope>NUCLEOTIDE SEQUENCE [LARGE SCALE GENOMIC DNA]</scope>
    <source>
        <strain evidence="1 2">M11/M66-122</strain>
    </source>
</reference>